<organism evidence="2 3">
    <name type="scientific">Pseudoroseomonas cervicalis ATCC 49957</name>
    <dbReference type="NCBI Taxonomy" id="525371"/>
    <lineage>
        <taxon>Bacteria</taxon>
        <taxon>Pseudomonadati</taxon>
        <taxon>Pseudomonadota</taxon>
        <taxon>Alphaproteobacteria</taxon>
        <taxon>Acetobacterales</taxon>
        <taxon>Roseomonadaceae</taxon>
        <taxon>Roseomonas</taxon>
    </lineage>
</organism>
<dbReference type="RefSeq" id="WP_007004800.1">
    <property type="nucleotide sequence ID" value="NZ_GG770780.1"/>
</dbReference>
<feature type="compositionally biased region" description="Low complexity" evidence="1">
    <location>
        <begin position="17"/>
        <end position="39"/>
    </location>
</feature>
<protein>
    <submittedName>
        <fullName evidence="2">Uncharacterized protein</fullName>
    </submittedName>
</protein>
<evidence type="ECO:0000313" key="2">
    <source>
        <dbReference type="EMBL" id="EFH12206.1"/>
    </source>
</evidence>
<keyword evidence="3" id="KW-1185">Reference proteome</keyword>
<dbReference type="Proteomes" id="UP000005324">
    <property type="component" value="Unassembled WGS sequence"/>
</dbReference>
<feature type="region of interest" description="Disordered" evidence="1">
    <location>
        <begin position="1"/>
        <end position="41"/>
    </location>
</feature>
<feature type="region of interest" description="Disordered" evidence="1">
    <location>
        <begin position="60"/>
        <end position="91"/>
    </location>
</feature>
<evidence type="ECO:0000313" key="3">
    <source>
        <dbReference type="Proteomes" id="UP000005324"/>
    </source>
</evidence>
<reference evidence="2 3" key="1">
    <citation type="submission" date="2010-04" db="EMBL/GenBank/DDBJ databases">
        <authorList>
            <person name="Qin X."/>
            <person name="Bachman B."/>
            <person name="Battles P."/>
            <person name="Bell A."/>
            <person name="Bess C."/>
            <person name="Bickham C."/>
            <person name="Chaboub L."/>
            <person name="Chen D."/>
            <person name="Coyle M."/>
            <person name="Deiros D.R."/>
            <person name="Dinh H."/>
            <person name="Forbes L."/>
            <person name="Fowler G."/>
            <person name="Francisco L."/>
            <person name="Fu Q."/>
            <person name="Gubbala S."/>
            <person name="Hale W."/>
            <person name="Han Y."/>
            <person name="Hemphill L."/>
            <person name="Highlander S.K."/>
            <person name="Hirani K."/>
            <person name="Hogues M."/>
            <person name="Jackson L."/>
            <person name="Jakkamsetti A."/>
            <person name="Javaid M."/>
            <person name="Jiang H."/>
            <person name="Korchina V."/>
            <person name="Kovar C."/>
            <person name="Lara F."/>
            <person name="Lee S."/>
            <person name="Mata R."/>
            <person name="Mathew T."/>
            <person name="Moen C."/>
            <person name="Morales K."/>
            <person name="Munidasa M."/>
            <person name="Nazareth L."/>
            <person name="Ngo R."/>
            <person name="Nguyen L."/>
            <person name="Okwuonu G."/>
            <person name="Ongeri F."/>
            <person name="Patil S."/>
            <person name="Petrosino J."/>
            <person name="Pham C."/>
            <person name="Pham P."/>
            <person name="Pu L.-L."/>
            <person name="Puazo M."/>
            <person name="Raj R."/>
            <person name="Reid J."/>
            <person name="Rouhana J."/>
            <person name="Saada N."/>
            <person name="Shang Y."/>
            <person name="Simmons D."/>
            <person name="Thornton R."/>
            <person name="Warren J."/>
            <person name="Weissenberger G."/>
            <person name="Zhang J."/>
            <person name="Zhang L."/>
            <person name="Zhou C."/>
            <person name="Zhu D."/>
            <person name="Muzny D."/>
            <person name="Worley K."/>
            <person name="Gibbs R."/>
        </authorList>
    </citation>
    <scope>NUCLEOTIDE SEQUENCE [LARGE SCALE GENOMIC DNA]</scope>
    <source>
        <strain evidence="2 3">ATCC 49957</strain>
    </source>
</reference>
<name>D5RKG6_9PROT</name>
<evidence type="ECO:0000256" key="1">
    <source>
        <dbReference type="SAM" id="MobiDB-lite"/>
    </source>
</evidence>
<dbReference type="OrthoDB" id="7282776at2"/>
<gene>
    <name evidence="2" type="ORF">HMPREF0731_1576</name>
</gene>
<comment type="caution">
    <text evidence="2">The sequence shown here is derived from an EMBL/GenBank/DDBJ whole genome shotgun (WGS) entry which is preliminary data.</text>
</comment>
<accession>D5RKG6</accession>
<dbReference type="HOGENOM" id="CLU_2047953_0_0_5"/>
<proteinExistence type="predicted"/>
<dbReference type="EMBL" id="ADVL01000265">
    <property type="protein sequence ID" value="EFH12206.1"/>
    <property type="molecule type" value="Genomic_DNA"/>
</dbReference>
<dbReference type="AlphaFoldDB" id="D5RKG6"/>
<sequence>MAPPAGVLPIAERDGDALPAPAGGTFTPAAAGGMASAPGCSQSAPLFRSAMPRFVSWQEAKAPKPDSTPQRAPGTPPGAAPFTEEAAQEPAMHQALHLCVVDRFAPSRPMGGASRAVYRL</sequence>